<gene>
    <name evidence="7" type="ORF">UU65_C0001G0243</name>
</gene>
<dbReference type="InterPro" id="IPR002942">
    <property type="entry name" value="S4_RNA-bd"/>
</dbReference>
<dbReference type="SUPFAM" id="SSF55120">
    <property type="entry name" value="Pseudouridine synthase"/>
    <property type="match status" value="1"/>
</dbReference>
<dbReference type="InterPro" id="IPR020103">
    <property type="entry name" value="PsdUridine_synth_cat_dom_sf"/>
</dbReference>
<dbReference type="SUPFAM" id="SSF55174">
    <property type="entry name" value="Alpha-L RNA-binding motif"/>
    <property type="match status" value="1"/>
</dbReference>
<dbReference type="GO" id="GO:0000455">
    <property type="term" value="P:enzyme-directed rRNA pseudouridine synthesis"/>
    <property type="evidence" value="ECO:0007669"/>
    <property type="project" value="UniProtKB-ARBA"/>
</dbReference>
<dbReference type="FunFam" id="3.30.70.1560:FF:000001">
    <property type="entry name" value="Pseudouridine synthase"/>
    <property type="match status" value="1"/>
</dbReference>
<dbReference type="EMBL" id="LCBL01000001">
    <property type="protein sequence ID" value="KKS09838.1"/>
    <property type="molecule type" value="Genomic_DNA"/>
</dbReference>
<dbReference type="InterPro" id="IPR050343">
    <property type="entry name" value="RsuA_PseudoU_synthase"/>
</dbReference>
<dbReference type="GO" id="GO:0005829">
    <property type="term" value="C:cytosol"/>
    <property type="evidence" value="ECO:0007669"/>
    <property type="project" value="UniProtKB-ARBA"/>
</dbReference>
<dbReference type="PROSITE" id="PS50889">
    <property type="entry name" value="S4"/>
    <property type="match status" value="1"/>
</dbReference>
<evidence type="ECO:0000256" key="1">
    <source>
        <dbReference type="ARBA" id="ARBA00008348"/>
    </source>
</evidence>
<dbReference type="FunFam" id="3.10.290.10:FF:000003">
    <property type="entry name" value="Pseudouridine synthase"/>
    <property type="match status" value="1"/>
</dbReference>
<proteinExistence type="inferred from homology"/>
<name>A0A0G0Z9W6_UNCC2</name>
<dbReference type="Pfam" id="PF00849">
    <property type="entry name" value="PseudoU_synth_2"/>
    <property type="match status" value="1"/>
</dbReference>
<dbReference type="GO" id="GO:0003723">
    <property type="term" value="F:RNA binding"/>
    <property type="evidence" value="ECO:0007669"/>
    <property type="project" value="UniProtKB-KW"/>
</dbReference>
<feature type="domain" description="RNA-binding S4" evidence="6">
    <location>
        <begin position="2"/>
        <end position="64"/>
    </location>
</feature>
<dbReference type="InterPro" id="IPR036986">
    <property type="entry name" value="S4_RNA-bd_sf"/>
</dbReference>
<dbReference type="Gene3D" id="3.10.290.10">
    <property type="entry name" value="RNA-binding S4 domain"/>
    <property type="match status" value="1"/>
</dbReference>
<dbReference type="InterPro" id="IPR006145">
    <property type="entry name" value="PsdUridine_synth_RsuA/RluA"/>
</dbReference>
<dbReference type="PANTHER" id="PTHR47683:SF2">
    <property type="entry name" value="RNA-BINDING S4 DOMAIN-CONTAINING PROTEIN"/>
    <property type="match status" value="1"/>
</dbReference>
<sequence length="228" mass="25931">MERINKYLARAGLGSRRNVEELIQKGMVKIDGETATLTSKVAENSTVAVNDEKISPKELVYLVINKPKGYITTLKDPYAKKKITDILPEEFNNLSPVGRLDKDTTGLLILTNDGDLAYRLTHPKHEKEKEYVVKAIPEPKEVDLDKLRKGILLEDGKTKPAKIAKEDNKISIIITEGRKRQIRRMFEAIGYKVTELKRIRIGSLLIGKLEEGEFRFLNNKEICDLKND</sequence>
<evidence type="ECO:0000313" key="8">
    <source>
        <dbReference type="Proteomes" id="UP000033869"/>
    </source>
</evidence>
<dbReference type="CDD" id="cd02870">
    <property type="entry name" value="PseudoU_synth_RsuA_like"/>
    <property type="match status" value="1"/>
</dbReference>
<dbReference type="SMART" id="SM00363">
    <property type="entry name" value="S4"/>
    <property type="match status" value="1"/>
</dbReference>
<dbReference type="Gene3D" id="3.30.70.1560">
    <property type="entry name" value="Alpha-L RNA-binding motif"/>
    <property type="match status" value="1"/>
</dbReference>
<evidence type="ECO:0000256" key="2">
    <source>
        <dbReference type="ARBA" id="ARBA00022884"/>
    </source>
</evidence>
<dbReference type="InterPro" id="IPR020094">
    <property type="entry name" value="TruA/RsuA/RluB/E/F_N"/>
</dbReference>
<evidence type="ECO:0000256" key="3">
    <source>
        <dbReference type="ARBA" id="ARBA00023235"/>
    </source>
</evidence>
<keyword evidence="2 4" id="KW-0694">RNA-binding</keyword>
<dbReference type="PROSITE" id="PS01149">
    <property type="entry name" value="PSI_RSU"/>
    <property type="match status" value="1"/>
</dbReference>
<dbReference type="NCBIfam" id="TIGR00093">
    <property type="entry name" value="pseudouridine synthase"/>
    <property type="match status" value="1"/>
</dbReference>
<dbReference type="Pfam" id="PF01479">
    <property type="entry name" value="S4"/>
    <property type="match status" value="1"/>
</dbReference>
<dbReference type="InterPro" id="IPR000748">
    <property type="entry name" value="PsdUridine_synth_RsuA/RluB/E/F"/>
</dbReference>
<dbReference type="AlphaFoldDB" id="A0A0G0Z9W6"/>
<keyword evidence="3 5" id="KW-0413">Isomerase</keyword>
<dbReference type="PATRIC" id="fig|1618344.3.peg.254"/>
<protein>
    <recommendedName>
        <fullName evidence="5">Pseudouridine synthase</fullName>
        <ecNumber evidence="5">5.4.99.-</ecNumber>
    </recommendedName>
</protein>
<dbReference type="EC" id="5.4.99.-" evidence="5"/>
<reference evidence="7 8" key="1">
    <citation type="journal article" date="2015" name="Nature">
        <title>rRNA introns, odd ribosomes, and small enigmatic genomes across a large radiation of phyla.</title>
        <authorList>
            <person name="Brown C.T."/>
            <person name="Hug L.A."/>
            <person name="Thomas B.C."/>
            <person name="Sharon I."/>
            <person name="Castelle C.J."/>
            <person name="Singh A."/>
            <person name="Wilkins M.J."/>
            <person name="Williams K.H."/>
            <person name="Banfield J.F."/>
        </authorList>
    </citation>
    <scope>NUCLEOTIDE SEQUENCE [LARGE SCALE GENOMIC DNA]</scope>
</reference>
<evidence type="ECO:0000313" key="7">
    <source>
        <dbReference type="EMBL" id="KKS09838.1"/>
    </source>
</evidence>
<dbReference type="Gene3D" id="3.30.70.580">
    <property type="entry name" value="Pseudouridine synthase I, catalytic domain, N-terminal subdomain"/>
    <property type="match status" value="1"/>
</dbReference>
<dbReference type="InterPro" id="IPR042092">
    <property type="entry name" value="PsdUridine_s_RsuA/RluB/E/F_cat"/>
</dbReference>
<dbReference type="CDD" id="cd00165">
    <property type="entry name" value="S4"/>
    <property type="match status" value="1"/>
</dbReference>
<accession>A0A0G0Z9W6</accession>
<dbReference type="PANTHER" id="PTHR47683">
    <property type="entry name" value="PSEUDOURIDINE SYNTHASE FAMILY PROTEIN-RELATED"/>
    <property type="match status" value="1"/>
</dbReference>
<evidence type="ECO:0000256" key="5">
    <source>
        <dbReference type="RuleBase" id="RU003887"/>
    </source>
</evidence>
<comment type="caution">
    <text evidence="7">The sequence shown here is derived from an EMBL/GenBank/DDBJ whole genome shotgun (WGS) entry which is preliminary data.</text>
</comment>
<dbReference type="InterPro" id="IPR018496">
    <property type="entry name" value="PsdUridine_synth_RsuA/RluB_CS"/>
</dbReference>
<evidence type="ECO:0000259" key="6">
    <source>
        <dbReference type="SMART" id="SM00363"/>
    </source>
</evidence>
<comment type="similarity">
    <text evidence="1 5">Belongs to the pseudouridine synthase RsuA family.</text>
</comment>
<dbReference type="GO" id="GO:0120159">
    <property type="term" value="F:rRNA pseudouridine synthase activity"/>
    <property type="evidence" value="ECO:0007669"/>
    <property type="project" value="UniProtKB-ARBA"/>
</dbReference>
<dbReference type="Proteomes" id="UP000033869">
    <property type="component" value="Unassembled WGS sequence"/>
</dbReference>
<evidence type="ECO:0000256" key="4">
    <source>
        <dbReference type="PROSITE-ProRule" id="PRU00182"/>
    </source>
</evidence>
<organism evidence="7 8">
    <name type="scientific">candidate division CPR2 bacterium GW2011_GWC1_41_48</name>
    <dbReference type="NCBI Taxonomy" id="1618344"/>
    <lineage>
        <taxon>Bacteria</taxon>
        <taxon>Bacteria division CPR2</taxon>
    </lineage>
</organism>